<dbReference type="PANTHER" id="PTHR33525:SF6">
    <property type="entry name" value="HDOD DOMAIN-CONTAINING PROTEIN"/>
    <property type="match status" value="1"/>
</dbReference>
<accession>A0A495BA99</accession>
<dbReference type="Gene3D" id="1.10.3210.10">
    <property type="entry name" value="Hypothetical protein af1432"/>
    <property type="match status" value="1"/>
</dbReference>
<dbReference type="InterPro" id="IPR052340">
    <property type="entry name" value="RNase_Y/CdgJ"/>
</dbReference>
<dbReference type="PANTHER" id="PTHR33525">
    <property type="match status" value="1"/>
</dbReference>
<comment type="caution">
    <text evidence="2">The sequence shown here is derived from an EMBL/GenBank/DDBJ whole genome shotgun (WGS) entry which is preliminary data.</text>
</comment>
<reference evidence="2 3" key="1">
    <citation type="submission" date="2018-10" db="EMBL/GenBank/DDBJ databases">
        <title>Genomic Encyclopedia of Type Strains, Phase IV (KMG-IV): sequencing the most valuable type-strain genomes for metagenomic binning, comparative biology and taxonomic classification.</title>
        <authorList>
            <person name="Goeker M."/>
        </authorList>
    </citation>
    <scope>NUCLEOTIDE SEQUENCE [LARGE SCALE GENOMIC DNA]</scope>
    <source>
        <strain evidence="2 3">DSM 3303</strain>
    </source>
</reference>
<name>A0A495BA99_VOGIN</name>
<protein>
    <submittedName>
        <fullName evidence="2">HD-like signal output (HDOD) protein</fullName>
    </submittedName>
</protein>
<dbReference type="Proteomes" id="UP000279384">
    <property type="component" value="Unassembled WGS sequence"/>
</dbReference>
<gene>
    <name evidence="2" type="ORF">C8E02_2212</name>
</gene>
<dbReference type="AlphaFoldDB" id="A0A495BA99"/>
<dbReference type="InterPro" id="IPR013976">
    <property type="entry name" value="HDOD"/>
</dbReference>
<evidence type="ECO:0000259" key="1">
    <source>
        <dbReference type="PROSITE" id="PS51833"/>
    </source>
</evidence>
<evidence type="ECO:0000313" key="2">
    <source>
        <dbReference type="EMBL" id="RKQ57908.1"/>
    </source>
</evidence>
<evidence type="ECO:0000313" key="3">
    <source>
        <dbReference type="Proteomes" id="UP000279384"/>
    </source>
</evidence>
<proteinExistence type="predicted"/>
<dbReference type="Pfam" id="PF08668">
    <property type="entry name" value="HDOD"/>
    <property type="match status" value="1"/>
</dbReference>
<organism evidence="2 3">
    <name type="scientific">Vogesella indigofera</name>
    <name type="common">Pseudomonas indigofera</name>
    <dbReference type="NCBI Taxonomy" id="45465"/>
    <lineage>
        <taxon>Bacteria</taxon>
        <taxon>Pseudomonadati</taxon>
        <taxon>Pseudomonadota</taxon>
        <taxon>Betaproteobacteria</taxon>
        <taxon>Neisseriales</taxon>
        <taxon>Chromobacteriaceae</taxon>
        <taxon>Vogesella</taxon>
    </lineage>
</organism>
<dbReference type="RefSeq" id="WP_047965616.1">
    <property type="nucleotide sequence ID" value="NZ_RBID01000015.1"/>
</dbReference>
<feature type="domain" description="HDOD" evidence="1">
    <location>
        <begin position="20"/>
        <end position="212"/>
    </location>
</feature>
<dbReference type="EMBL" id="RBID01000015">
    <property type="protein sequence ID" value="RKQ57908.1"/>
    <property type="molecule type" value="Genomic_DNA"/>
</dbReference>
<sequence>MKVPHFDQDTTAALVRNLVIPPRPALLDQLAALRNDPEMSLLDVAGLIATDIGLSAAILKAANSPLFSSQRNITSVQQAVSLLGTRNTITLVSGLLLRLALTAESPPAIEQLWERSMQEAAIAAALCERLGRPTEECQSFALFRSCGIAVMLMRDTRYERTLRLIGQARDRQISKIEQEFHNTSHDIVGYLVARTWNMPEPFCQAILLQHQPELFQVGSEPLLDHEHMMMVAVARAAQYVWRTSTDHHGDGAWRERADDIVSYLGMDSTEFEDWVDSMHHQLHH</sequence>
<dbReference type="SUPFAM" id="SSF109604">
    <property type="entry name" value="HD-domain/PDEase-like"/>
    <property type="match status" value="1"/>
</dbReference>
<dbReference type="PROSITE" id="PS51833">
    <property type="entry name" value="HDOD"/>
    <property type="match status" value="1"/>
</dbReference>